<evidence type="ECO:0000313" key="3">
    <source>
        <dbReference type="Proteomes" id="UP000567795"/>
    </source>
</evidence>
<dbReference type="RefSeq" id="WP_179815405.1">
    <property type="nucleotide sequence ID" value="NZ_JACBZD010000001.1"/>
</dbReference>
<dbReference type="Proteomes" id="UP000567795">
    <property type="component" value="Unassembled WGS sequence"/>
</dbReference>
<evidence type="ECO:0008006" key="4">
    <source>
        <dbReference type="Google" id="ProtNLM"/>
    </source>
</evidence>
<dbReference type="AlphaFoldDB" id="A0A853A8Z3"/>
<dbReference type="EMBL" id="JACBZD010000001">
    <property type="protein sequence ID" value="NYI06892.1"/>
    <property type="molecule type" value="Genomic_DNA"/>
</dbReference>
<evidence type="ECO:0000256" key="1">
    <source>
        <dbReference type="SAM" id="MobiDB-lite"/>
    </source>
</evidence>
<comment type="caution">
    <text evidence="2">The sequence shown here is derived from an EMBL/GenBank/DDBJ whole genome shotgun (WGS) entry which is preliminary data.</text>
</comment>
<keyword evidence="3" id="KW-1185">Reference proteome</keyword>
<feature type="compositionally biased region" description="Basic and acidic residues" evidence="1">
    <location>
        <begin position="51"/>
        <end position="68"/>
    </location>
</feature>
<sequence>MARNEKATGAAGTWYYCLKHHTVEEGPECSARNRLGPYASRESAGKALEVAAERDEAWETDPRWRDDR</sequence>
<reference evidence="2 3" key="1">
    <citation type="submission" date="2020-07" db="EMBL/GenBank/DDBJ databases">
        <title>Sequencing the genomes of 1000 actinobacteria strains.</title>
        <authorList>
            <person name="Klenk H.-P."/>
        </authorList>
    </citation>
    <scope>NUCLEOTIDE SEQUENCE [LARGE SCALE GENOMIC DNA]</scope>
    <source>
        <strain evidence="2 3">DSM 42178</strain>
    </source>
</reference>
<organism evidence="2 3">
    <name type="scientific">Allostreptomyces psammosilenae</name>
    <dbReference type="NCBI Taxonomy" id="1892865"/>
    <lineage>
        <taxon>Bacteria</taxon>
        <taxon>Bacillati</taxon>
        <taxon>Actinomycetota</taxon>
        <taxon>Actinomycetes</taxon>
        <taxon>Kitasatosporales</taxon>
        <taxon>Streptomycetaceae</taxon>
        <taxon>Allostreptomyces</taxon>
    </lineage>
</organism>
<evidence type="ECO:0000313" key="2">
    <source>
        <dbReference type="EMBL" id="NYI06892.1"/>
    </source>
</evidence>
<name>A0A853A8Z3_9ACTN</name>
<gene>
    <name evidence="2" type="ORF">FHU37_003835</name>
</gene>
<proteinExistence type="predicted"/>
<accession>A0A853A8Z3</accession>
<protein>
    <recommendedName>
        <fullName evidence="4">SPOR domain-containing protein</fullName>
    </recommendedName>
</protein>
<feature type="region of interest" description="Disordered" evidence="1">
    <location>
        <begin position="43"/>
        <end position="68"/>
    </location>
</feature>